<evidence type="ECO:0000256" key="2">
    <source>
        <dbReference type="SAM" id="SignalP"/>
    </source>
</evidence>
<protein>
    <submittedName>
        <fullName evidence="4">FecR domain-containing protein</fullName>
    </submittedName>
</protein>
<keyword evidence="2" id="KW-0732">Signal</keyword>
<evidence type="ECO:0000259" key="3">
    <source>
        <dbReference type="Pfam" id="PF04773"/>
    </source>
</evidence>
<feature type="compositionally biased region" description="Gly residues" evidence="1">
    <location>
        <begin position="320"/>
        <end position="339"/>
    </location>
</feature>
<feature type="signal peptide" evidence="2">
    <location>
        <begin position="1"/>
        <end position="23"/>
    </location>
</feature>
<dbReference type="InterPro" id="IPR006860">
    <property type="entry name" value="FecR"/>
</dbReference>
<feature type="chain" id="PRO_5035270415" evidence="2">
    <location>
        <begin position="24"/>
        <end position="866"/>
    </location>
</feature>
<dbReference type="Gene3D" id="2.60.120.1440">
    <property type="match status" value="1"/>
</dbReference>
<dbReference type="EMBL" id="JACNJH010000111">
    <property type="protein sequence ID" value="MBC8360869.1"/>
    <property type="molecule type" value="Genomic_DNA"/>
</dbReference>
<dbReference type="PANTHER" id="PTHR38731">
    <property type="entry name" value="LIPL45-RELATED LIPOPROTEIN-RELATED"/>
    <property type="match status" value="1"/>
</dbReference>
<feature type="compositionally biased region" description="Basic and acidic residues" evidence="1">
    <location>
        <begin position="286"/>
        <end position="308"/>
    </location>
</feature>
<evidence type="ECO:0000313" key="4">
    <source>
        <dbReference type="EMBL" id="MBC8360869.1"/>
    </source>
</evidence>
<accession>A0A8J6NMK6</accession>
<organism evidence="4 5">
    <name type="scientific">Candidatus Desulfatibia profunda</name>
    <dbReference type="NCBI Taxonomy" id="2841695"/>
    <lineage>
        <taxon>Bacteria</taxon>
        <taxon>Pseudomonadati</taxon>
        <taxon>Thermodesulfobacteriota</taxon>
        <taxon>Desulfobacteria</taxon>
        <taxon>Desulfobacterales</taxon>
        <taxon>Desulfobacterales incertae sedis</taxon>
        <taxon>Candidatus Desulfatibia</taxon>
    </lineage>
</organism>
<feature type="compositionally biased region" description="Basic and acidic residues" evidence="1">
    <location>
        <begin position="248"/>
        <end position="258"/>
    </location>
</feature>
<feature type="compositionally biased region" description="Basic and acidic residues" evidence="1">
    <location>
        <begin position="213"/>
        <end position="235"/>
    </location>
</feature>
<feature type="domain" description="FecR protein" evidence="3">
    <location>
        <begin position="58"/>
        <end position="148"/>
    </location>
</feature>
<proteinExistence type="predicted"/>
<evidence type="ECO:0000313" key="5">
    <source>
        <dbReference type="Proteomes" id="UP000603434"/>
    </source>
</evidence>
<name>A0A8J6NMK6_9BACT</name>
<comment type="caution">
    <text evidence="4">The sequence shown here is derived from an EMBL/GenBank/DDBJ whole genome shotgun (WGS) entry which is preliminary data.</text>
</comment>
<feature type="region of interest" description="Disordered" evidence="1">
    <location>
        <begin position="201"/>
        <end position="379"/>
    </location>
</feature>
<evidence type="ECO:0000256" key="1">
    <source>
        <dbReference type="SAM" id="MobiDB-lite"/>
    </source>
</evidence>
<gene>
    <name evidence="4" type="ORF">H8E23_05685</name>
</gene>
<reference evidence="4 5" key="1">
    <citation type="submission" date="2020-08" db="EMBL/GenBank/DDBJ databases">
        <title>Bridging the membrane lipid divide: bacteria of the FCB group superphylum have the potential to synthesize archaeal ether lipids.</title>
        <authorList>
            <person name="Villanueva L."/>
            <person name="Von Meijenfeldt F.A.B."/>
            <person name="Westbye A.B."/>
            <person name="Yadav S."/>
            <person name="Hopmans E.C."/>
            <person name="Dutilh B.E."/>
            <person name="Sinninghe Damste J.S."/>
        </authorList>
    </citation>
    <scope>NUCLEOTIDE SEQUENCE [LARGE SCALE GENOMIC DNA]</scope>
    <source>
        <strain evidence="4">NIOZ-UU30</strain>
    </source>
</reference>
<sequence length="866" mass="91785">MKRQMACFAGLLLMLCWAAQGFAAPAGKITKLQGRVDITSPGTSARSANTGDSILVGDIIRTKSNAKAEIEFSDGSIIRLAPGSRVEINEYMMDKKQNRGVFNLFRGKIQNIVKKSRGFFGFGKSNRYEVHTPTAVCGVRGTDYFSSYVRGASNFIFKEGSGYGYNKNRPDQVMQIQAGQALTVIGADQPPVVRIATPAEIEQHGQDTAAPENGDKGGEKGDGKPGEQGDSKGQPDGDGNSDNPQGYKRADDGGEMQDRNPGPNDGQRPDDRGPGDDGRGSGMAGDRPEGDHHDGAKPKMARRGDRGGDYGPRGDNYRGDMGGDYGPHGNFGPGPGNFEGGDPMFFGPGPGGFEGGDPMFFGPGPGGFEGGDPMFFGPGPGGFEGGDPMFFGPGPGGFNGGDPMFFKSGPDFFGPALFLADGSFNDMFMPMLFGFFGPDSYTLFDPMVLPWEVESVNPNLTTNYRLAGDWSNGYSIQLYGEWNTQTMQFPEQYIDIVEGSLDAQRYFYGSAGGVWHSGVIEGEILMDWIGQDGSAGVLTGDMAGSYAADGIWQSNWVSLDTIQLSAAGTATYNSSDPIPDPKVMYYDSSAGRTFNAGGGTIQILNPDGGFVGGFISVPGVNWGIYRGEVNGTFTGTVADNWKMSVEFRTPKDPPFERYHWAELYGSQWSGDKISGKFAGAWINFTSAVSGVMGGKLYGEYDPLDYSNIWDLVIGGTMIDTNKFLEMVGEIGGTPNVAALDKLKIPRFEIGRTNLTGNNGNLNVAMNNVIFFAYTAGQSPSIWAAKSVSGTYSDNPATGDQVLLNGAGFSSVAFNVERWAGSAGDKWAAKVNGSGTVGGYSVNMKGGAAGSIDSSTNFSGTGAGVAR</sequence>
<dbReference type="PANTHER" id="PTHR38731:SF3">
    <property type="entry name" value="BLL6125 PROTEIN"/>
    <property type="match status" value="1"/>
</dbReference>
<dbReference type="AlphaFoldDB" id="A0A8J6NMK6"/>
<dbReference type="Pfam" id="PF04773">
    <property type="entry name" value="FecR"/>
    <property type="match status" value="1"/>
</dbReference>
<dbReference type="Proteomes" id="UP000603434">
    <property type="component" value="Unassembled WGS sequence"/>
</dbReference>
<feature type="compositionally biased region" description="Basic and acidic residues" evidence="1">
    <location>
        <begin position="267"/>
        <end position="279"/>
    </location>
</feature>